<dbReference type="GO" id="GO:0006354">
    <property type="term" value="P:DNA-templated transcription elongation"/>
    <property type="evidence" value="ECO:0007669"/>
    <property type="project" value="InterPro"/>
</dbReference>
<dbReference type="RefSeq" id="WP_184660035.1">
    <property type="nucleotide sequence ID" value="NZ_CP031518.1"/>
</dbReference>
<dbReference type="InterPro" id="IPR036735">
    <property type="entry name" value="NGN_dom_sf"/>
</dbReference>
<reference evidence="1 2" key="1">
    <citation type="submission" date="2020-08" db="EMBL/GenBank/DDBJ databases">
        <title>Genomic Encyclopedia of Type Strains, Phase IV (KMG-IV): sequencing the most valuable type-strain genomes for metagenomic binning, comparative biology and taxonomic classification.</title>
        <authorList>
            <person name="Goeker M."/>
        </authorList>
    </citation>
    <scope>NUCLEOTIDE SEQUENCE [LARGE SCALE GENOMIC DNA]</scope>
    <source>
        <strain evidence="1 2">DSM 103462</strain>
    </source>
</reference>
<dbReference type="AlphaFoldDB" id="A0A7W8GAA8"/>
<dbReference type="GO" id="GO:0003735">
    <property type="term" value="F:structural constituent of ribosome"/>
    <property type="evidence" value="ECO:0007669"/>
    <property type="project" value="InterPro"/>
</dbReference>
<dbReference type="Gene3D" id="3.30.70.940">
    <property type="entry name" value="NusG, N-terminal domain"/>
    <property type="match status" value="1"/>
</dbReference>
<dbReference type="InterPro" id="IPR005825">
    <property type="entry name" value="Ribosomal_uL24_CS"/>
</dbReference>
<protein>
    <submittedName>
        <fullName evidence="1">Transcription antitermination factor NusG</fullName>
    </submittedName>
</protein>
<accession>A0A7W8GAA8</accession>
<dbReference type="InterPro" id="IPR008991">
    <property type="entry name" value="Translation_prot_SH3-like_sf"/>
</dbReference>
<dbReference type="SUPFAM" id="SSF50104">
    <property type="entry name" value="Translation proteins SH3-like domain"/>
    <property type="match status" value="1"/>
</dbReference>
<sequence length="148" mass="16817">MDSPETPCTGKLYCLGKQMRLKNGMEYIDTLFQSYVFWETDSLDGVSILQKGKGFVRLLPQSSEPQQLNDKDIELIQSLLKYGSVMPIVHVTFDVNDKIQILDGLFKGREALVKAVNRRNKRVNFEVELMNGTRLIGLTYEVAKKVGD</sequence>
<dbReference type="GO" id="GO:0006412">
    <property type="term" value="P:translation"/>
    <property type="evidence" value="ECO:0007669"/>
    <property type="project" value="InterPro"/>
</dbReference>
<comment type="caution">
    <text evidence="1">The sequence shown here is derived from an EMBL/GenBank/DDBJ whole genome shotgun (WGS) entry which is preliminary data.</text>
</comment>
<name>A0A7W8GAA8_9SPIR</name>
<dbReference type="EMBL" id="JACHFQ010000006">
    <property type="protein sequence ID" value="MBB5226604.1"/>
    <property type="molecule type" value="Genomic_DNA"/>
</dbReference>
<proteinExistence type="predicted"/>
<gene>
    <name evidence="1" type="ORF">HNP76_001985</name>
</gene>
<dbReference type="PROSITE" id="PS01108">
    <property type="entry name" value="RIBOSOMAL_L24"/>
    <property type="match status" value="1"/>
</dbReference>
<organism evidence="1 2">
    <name type="scientific">Treponema ruminis</name>
    <dbReference type="NCBI Taxonomy" id="744515"/>
    <lineage>
        <taxon>Bacteria</taxon>
        <taxon>Pseudomonadati</taxon>
        <taxon>Spirochaetota</taxon>
        <taxon>Spirochaetia</taxon>
        <taxon>Spirochaetales</taxon>
        <taxon>Treponemataceae</taxon>
        <taxon>Treponema</taxon>
    </lineage>
</organism>
<evidence type="ECO:0000313" key="1">
    <source>
        <dbReference type="EMBL" id="MBB5226604.1"/>
    </source>
</evidence>
<evidence type="ECO:0000313" key="2">
    <source>
        <dbReference type="Proteomes" id="UP000518887"/>
    </source>
</evidence>
<dbReference type="Proteomes" id="UP000518887">
    <property type="component" value="Unassembled WGS sequence"/>
</dbReference>
<keyword evidence="2" id="KW-1185">Reference proteome</keyword>
<dbReference type="GO" id="GO:0005840">
    <property type="term" value="C:ribosome"/>
    <property type="evidence" value="ECO:0007669"/>
    <property type="project" value="InterPro"/>
</dbReference>